<dbReference type="AlphaFoldDB" id="A0A4Y2VTS6"/>
<proteinExistence type="predicted"/>
<comment type="caution">
    <text evidence="2">The sequence shown here is derived from an EMBL/GenBank/DDBJ whole genome shotgun (WGS) entry which is preliminary data.</text>
</comment>
<dbReference type="PANTHER" id="PTHR46060">
    <property type="entry name" value="MARINER MOS1 TRANSPOSASE-LIKE PROTEIN"/>
    <property type="match status" value="1"/>
</dbReference>
<dbReference type="InterPro" id="IPR052709">
    <property type="entry name" value="Transposase-MT_Hybrid"/>
</dbReference>
<name>A0A4Y2VTS6_ARAVE</name>
<evidence type="ECO:0000313" key="3">
    <source>
        <dbReference type="Proteomes" id="UP000499080"/>
    </source>
</evidence>
<sequence length="175" mass="19411">MDSSRATQTAVIQFLQAEGEHTSQIYSRIKEVYGEQCLARCTIFRWCQRYDAGLVNIKDLSHPGKVHVVTNSATTSAVDELIRQNRRITPREIAVELSISKGTVHHIIQEKLGYGKEFVLSGCPSSVRESEDGENGCLPDLAVSSLKSSTPFLRSGIRVSMSLEIIYSCTVPHEL</sequence>
<dbReference type="Proteomes" id="UP000499080">
    <property type="component" value="Unassembled WGS sequence"/>
</dbReference>
<accession>A0A4Y2VTS6</accession>
<protein>
    <recommendedName>
        <fullName evidence="4">Mos1 transposase HTH domain-containing protein</fullName>
    </recommendedName>
</protein>
<reference evidence="2 3" key="1">
    <citation type="journal article" date="2019" name="Sci. Rep.">
        <title>Orb-weaving spider Araneus ventricosus genome elucidates the spidroin gene catalogue.</title>
        <authorList>
            <person name="Kono N."/>
            <person name="Nakamura H."/>
            <person name="Ohtoshi R."/>
            <person name="Moran D.A.P."/>
            <person name="Shinohara A."/>
            <person name="Yoshida Y."/>
            <person name="Fujiwara M."/>
            <person name="Mori M."/>
            <person name="Tomita M."/>
            <person name="Arakawa K."/>
        </authorList>
    </citation>
    <scope>NUCLEOTIDE SEQUENCE [LARGE SCALE GENOMIC DNA]</scope>
</reference>
<keyword evidence="3" id="KW-1185">Reference proteome</keyword>
<dbReference type="OrthoDB" id="6118231at2759"/>
<dbReference type="EMBL" id="BGPR01051622">
    <property type="protein sequence ID" value="GBO28549.1"/>
    <property type="molecule type" value="Genomic_DNA"/>
</dbReference>
<evidence type="ECO:0008006" key="4">
    <source>
        <dbReference type="Google" id="ProtNLM"/>
    </source>
</evidence>
<dbReference type="EMBL" id="BGPR01051617">
    <property type="protein sequence ID" value="GBO28542.1"/>
    <property type="molecule type" value="Genomic_DNA"/>
</dbReference>
<dbReference type="Pfam" id="PF13412">
    <property type="entry name" value="HTH_24"/>
    <property type="match status" value="1"/>
</dbReference>
<evidence type="ECO:0000313" key="1">
    <source>
        <dbReference type="EMBL" id="GBO28542.1"/>
    </source>
</evidence>
<dbReference type="PANTHER" id="PTHR46060:SF1">
    <property type="entry name" value="MARINER MOS1 TRANSPOSASE-LIKE PROTEIN"/>
    <property type="match status" value="1"/>
</dbReference>
<gene>
    <name evidence="2" type="ORF">AVEN_175564_1</name>
    <name evidence="1" type="ORF">AVEN_275096_1</name>
</gene>
<organism evidence="2 3">
    <name type="scientific">Araneus ventricosus</name>
    <name type="common">Orbweaver spider</name>
    <name type="synonym">Epeira ventricosa</name>
    <dbReference type="NCBI Taxonomy" id="182803"/>
    <lineage>
        <taxon>Eukaryota</taxon>
        <taxon>Metazoa</taxon>
        <taxon>Ecdysozoa</taxon>
        <taxon>Arthropoda</taxon>
        <taxon>Chelicerata</taxon>
        <taxon>Arachnida</taxon>
        <taxon>Araneae</taxon>
        <taxon>Araneomorphae</taxon>
        <taxon>Entelegynae</taxon>
        <taxon>Araneoidea</taxon>
        <taxon>Araneidae</taxon>
        <taxon>Araneus</taxon>
    </lineage>
</organism>
<evidence type="ECO:0000313" key="2">
    <source>
        <dbReference type="EMBL" id="GBO28549.1"/>
    </source>
</evidence>